<dbReference type="Proteomes" id="UP001059672">
    <property type="component" value="Chromosome"/>
</dbReference>
<organism evidence="1 2">
    <name type="scientific">Pseudomonas benzenivorans</name>
    <dbReference type="NCBI Taxonomy" id="556533"/>
    <lineage>
        <taxon>Bacteria</taxon>
        <taxon>Pseudomonadati</taxon>
        <taxon>Pseudomonadota</taxon>
        <taxon>Gammaproteobacteria</taxon>
        <taxon>Pseudomonadales</taxon>
        <taxon>Pseudomonadaceae</taxon>
        <taxon>Pseudomonas</taxon>
    </lineage>
</organism>
<accession>A0ABY5H6N9</accession>
<evidence type="ECO:0000313" key="1">
    <source>
        <dbReference type="EMBL" id="UTW07977.1"/>
    </source>
</evidence>
<reference evidence="1" key="1">
    <citation type="submission" date="2021-04" db="EMBL/GenBank/DDBJ databases">
        <title>Oceanospirillales bacteria with DddD are important DMSP degraders in coastal seawater.</title>
        <authorList>
            <person name="Liu J."/>
        </authorList>
    </citation>
    <scope>NUCLEOTIDE SEQUENCE</scope>
    <source>
        <strain evidence="1">D13-4</strain>
    </source>
</reference>
<dbReference type="RefSeq" id="WP_255838572.1">
    <property type="nucleotide sequence ID" value="NZ_CP073346.1"/>
</dbReference>
<evidence type="ECO:0008006" key="3">
    <source>
        <dbReference type="Google" id="ProtNLM"/>
    </source>
</evidence>
<sequence>MLRPIFITITTLYSFSLYAQESTQWIAKTNFNIEGSNYIETLTFVSGISYALTESAKELKKQKKQNFFCTPEDKLIDSKLIVSILNAKHSGSVSAEAAISTVTKELTARFPCASTAYNNAYMDAPHKHIWTLPTSSEESLFKPVVSAVAFVYPACCGL</sequence>
<proteinExistence type="predicted"/>
<keyword evidence="2" id="KW-1185">Reference proteome</keyword>
<protein>
    <recommendedName>
        <fullName evidence="3">Rap1a immunity protein domain-containing protein</fullName>
    </recommendedName>
</protein>
<evidence type="ECO:0000313" key="2">
    <source>
        <dbReference type="Proteomes" id="UP001059672"/>
    </source>
</evidence>
<name>A0ABY5H6N9_9PSED</name>
<dbReference type="EMBL" id="CP073346">
    <property type="protein sequence ID" value="UTW07977.1"/>
    <property type="molecule type" value="Genomic_DNA"/>
</dbReference>
<gene>
    <name evidence="1" type="ORF">KDW96_01170</name>
</gene>